<sequence>MFRSICELARKFPASVQGHAAIITALAAPVLVGSAGLGIEAGLWFYQQRVAQMAADVSAYAGAAAARAGENESAIQAAAQEEAGRHGYDAALGSLTVNHPPTSGWNQNVRSVEVILDQTHPRLLSSLFLNNDVTMSVRAVATFQEPGPACILALDQFDSDALTFTGSSAATLTDCELMSNSIASDALTVEGSGTVTTTCANAVGEVEATANLSMTECDEPRENLPPAPDPYEDLPAPAIPSGCRSVPGAANQVQTIQPGHYCNGMNIHNSVDMEPGVYVLSDDLVINGGASVVGDGVTIYLRNNANVRMNGTGYVDLTAPMSGTYAGVVFFGDRNNGSAVDAIFNGTADSSLEGALYFPNQEVQMNGDFTGSGGCTRIVARWVDVSGNTSFDSNCSNSSIDTIDVPGLIQLTE</sequence>
<keyword evidence="1" id="KW-0472">Membrane</keyword>
<dbReference type="RefSeq" id="WP_109251647.1">
    <property type="nucleotide sequence ID" value="NZ_QEXV01000001.1"/>
</dbReference>
<evidence type="ECO:0000313" key="3">
    <source>
        <dbReference type="Proteomes" id="UP000245168"/>
    </source>
</evidence>
<keyword evidence="1" id="KW-1133">Transmembrane helix</keyword>
<protein>
    <submittedName>
        <fullName evidence="2">Uncharacterized protein</fullName>
    </submittedName>
</protein>
<gene>
    <name evidence="2" type="ORF">DDZ18_01845</name>
</gene>
<name>A0A2U2BWJ4_9PROT</name>
<dbReference type="EMBL" id="QEXV01000001">
    <property type="protein sequence ID" value="PWE18372.1"/>
    <property type="molecule type" value="Genomic_DNA"/>
</dbReference>
<evidence type="ECO:0000256" key="1">
    <source>
        <dbReference type="SAM" id="Phobius"/>
    </source>
</evidence>
<evidence type="ECO:0000313" key="2">
    <source>
        <dbReference type="EMBL" id="PWE18372.1"/>
    </source>
</evidence>
<dbReference type="AlphaFoldDB" id="A0A2U2BWJ4"/>
<dbReference type="Proteomes" id="UP000245168">
    <property type="component" value="Unassembled WGS sequence"/>
</dbReference>
<dbReference type="OrthoDB" id="7418984at2"/>
<accession>A0A2U2BWJ4</accession>
<comment type="caution">
    <text evidence="2">The sequence shown here is derived from an EMBL/GenBank/DDBJ whole genome shotgun (WGS) entry which is preliminary data.</text>
</comment>
<keyword evidence="3" id="KW-1185">Reference proteome</keyword>
<proteinExistence type="predicted"/>
<keyword evidence="1" id="KW-0812">Transmembrane</keyword>
<reference evidence="3" key="1">
    <citation type="submission" date="2018-05" db="EMBL/GenBank/DDBJ databases">
        <authorList>
            <person name="Liu B.-T."/>
        </authorList>
    </citation>
    <scope>NUCLEOTIDE SEQUENCE [LARGE SCALE GENOMIC DNA]</scope>
    <source>
        <strain evidence="3">WD6-1</strain>
    </source>
</reference>
<feature type="transmembrane region" description="Helical" evidence="1">
    <location>
        <begin position="21"/>
        <end position="46"/>
    </location>
</feature>
<organism evidence="2 3">
    <name type="scientific">Marinicauda salina</name>
    <dbReference type="NCBI Taxonomy" id="2135793"/>
    <lineage>
        <taxon>Bacteria</taxon>
        <taxon>Pseudomonadati</taxon>
        <taxon>Pseudomonadota</taxon>
        <taxon>Alphaproteobacteria</taxon>
        <taxon>Maricaulales</taxon>
        <taxon>Maricaulaceae</taxon>
        <taxon>Marinicauda</taxon>
    </lineage>
</organism>